<dbReference type="PROSITE" id="PS51118">
    <property type="entry name" value="HTH_HXLR"/>
    <property type="match status" value="1"/>
</dbReference>
<proteinExistence type="predicted"/>
<dbReference type="SUPFAM" id="SSF46785">
    <property type="entry name" value="Winged helix' DNA-binding domain"/>
    <property type="match status" value="1"/>
</dbReference>
<dbReference type="RefSeq" id="WP_227019769.1">
    <property type="nucleotide sequence ID" value="NZ_JAGSND010000015.1"/>
</dbReference>
<keyword evidence="3" id="KW-0804">Transcription</keyword>
<evidence type="ECO:0000256" key="2">
    <source>
        <dbReference type="ARBA" id="ARBA00023125"/>
    </source>
</evidence>
<protein>
    <submittedName>
        <fullName evidence="5">Winged helix-turn-helix transcriptional regulator</fullName>
    </submittedName>
</protein>
<organism evidence="5 6">
    <name type="scientific">Sinanaerobacter chloroacetimidivorans</name>
    <dbReference type="NCBI Taxonomy" id="2818044"/>
    <lineage>
        <taxon>Bacteria</taxon>
        <taxon>Bacillati</taxon>
        <taxon>Bacillota</taxon>
        <taxon>Clostridia</taxon>
        <taxon>Peptostreptococcales</taxon>
        <taxon>Anaerovoracaceae</taxon>
        <taxon>Sinanaerobacter</taxon>
    </lineage>
</organism>
<keyword evidence="1" id="KW-0805">Transcription regulation</keyword>
<dbReference type="Gene3D" id="1.10.10.10">
    <property type="entry name" value="Winged helix-like DNA-binding domain superfamily/Winged helix DNA-binding domain"/>
    <property type="match status" value="1"/>
</dbReference>
<evidence type="ECO:0000256" key="3">
    <source>
        <dbReference type="ARBA" id="ARBA00023163"/>
    </source>
</evidence>
<reference evidence="5" key="2">
    <citation type="submission" date="2021-04" db="EMBL/GenBank/DDBJ databases">
        <authorList>
            <person name="Liu J."/>
        </authorList>
    </citation>
    <scope>NUCLEOTIDE SEQUENCE</scope>
    <source>
        <strain evidence="5">BAD-6</strain>
    </source>
</reference>
<accession>A0A8J7W654</accession>
<sequence>MEKSNPGKNNLYNFENDPYNYVINTFCNRWKFCIIRGIYFDGATRFNRFTKQLPISEKVLTMTLKELETDGLIERTVYPEVPVRVEYTLTDAGRSLMPLLDMMYDWGWKRMKELGLEIDPLGEMWHGYREKDEAFMKNPFKK</sequence>
<evidence type="ECO:0000256" key="1">
    <source>
        <dbReference type="ARBA" id="ARBA00023015"/>
    </source>
</evidence>
<evidence type="ECO:0000313" key="6">
    <source>
        <dbReference type="Proteomes" id="UP000675664"/>
    </source>
</evidence>
<dbReference type="AlphaFoldDB" id="A0A8J7W654"/>
<gene>
    <name evidence="5" type="ORF">KCX82_17225</name>
</gene>
<evidence type="ECO:0000259" key="4">
    <source>
        <dbReference type="PROSITE" id="PS51118"/>
    </source>
</evidence>
<dbReference type="GO" id="GO:0003677">
    <property type="term" value="F:DNA binding"/>
    <property type="evidence" value="ECO:0007669"/>
    <property type="project" value="UniProtKB-KW"/>
</dbReference>
<evidence type="ECO:0000313" key="5">
    <source>
        <dbReference type="EMBL" id="MBR0599630.1"/>
    </source>
</evidence>
<dbReference type="InterPro" id="IPR002577">
    <property type="entry name" value="HTH_HxlR"/>
</dbReference>
<dbReference type="Proteomes" id="UP000675664">
    <property type="component" value="Unassembled WGS sequence"/>
</dbReference>
<dbReference type="InterPro" id="IPR036388">
    <property type="entry name" value="WH-like_DNA-bd_sf"/>
</dbReference>
<name>A0A8J7W654_9FIRM</name>
<dbReference type="InterPro" id="IPR036390">
    <property type="entry name" value="WH_DNA-bd_sf"/>
</dbReference>
<keyword evidence="6" id="KW-1185">Reference proteome</keyword>
<dbReference type="PANTHER" id="PTHR33204">
    <property type="entry name" value="TRANSCRIPTIONAL REGULATOR, MARR FAMILY"/>
    <property type="match status" value="1"/>
</dbReference>
<dbReference type="EMBL" id="JAGSND010000015">
    <property type="protein sequence ID" value="MBR0599630.1"/>
    <property type="molecule type" value="Genomic_DNA"/>
</dbReference>
<dbReference type="Pfam" id="PF01638">
    <property type="entry name" value="HxlR"/>
    <property type="match status" value="1"/>
</dbReference>
<keyword evidence="2" id="KW-0238">DNA-binding</keyword>
<feature type="domain" description="HTH hxlR-type" evidence="4">
    <location>
        <begin position="17"/>
        <end position="115"/>
    </location>
</feature>
<reference evidence="5" key="1">
    <citation type="submission" date="2021-04" db="EMBL/GenBank/DDBJ databases">
        <title>Sinoanaerobacter chloroacetimidivorans sp. nov., an obligate anaerobic bacterium isolated from anaerobic sludge.</title>
        <authorList>
            <person name="Bao Y."/>
        </authorList>
    </citation>
    <scope>NUCLEOTIDE SEQUENCE</scope>
    <source>
        <strain evidence="5">BAD-6</strain>
    </source>
</reference>
<comment type="caution">
    <text evidence="5">The sequence shown here is derived from an EMBL/GenBank/DDBJ whole genome shotgun (WGS) entry which is preliminary data.</text>
</comment>